<accession>A0ABR8T775</accession>
<proteinExistence type="predicted"/>
<protein>
    <submittedName>
        <fullName evidence="1">Uncharacterized protein</fullName>
    </submittedName>
</protein>
<keyword evidence="2" id="KW-1185">Reference proteome</keyword>
<reference evidence="1 2" key="1">
    <citation type="submission" date="2020-08" db="EMBL/GenBank/DDBJ databases">
        <title>A Genomic Blueprint of the Chicken Gut Microbiome.</title>
        <authorList>
            <person name="Gilroy R."/>
            <person name="Ravi A."/>
            <person name="Getino M."/>
            <person name="Pursley I."/>
            <person name="Horton D.L."/>
            <person name="Alikhan N.-F."/>
            <person name="Baker D."/>
            <person name="Gharbi K."/>
            <person name="Hall N."/>
            <person name="Watson M."/>
            <person name="Adriaenssens E.M."/>
            <person name="Foster-Nyarko E."/>
            <person name="Jarju S."/>
            <person name="Secka A."/>
            <person name="Antonio M."/>
            <person name="Oren A."/>
            <person name="Chaudhuri R."/>
            <person name="La Ragione R.M."/>
            <person name="Hildebrand F."/>
            <person name="Pallen M.J."/>
        </authorList>
    </citation>
    <scope>NUCLEOTIDE SEQUENCE [LARGE SCALE GENOMIC DNA]</scope>
    <source>
        <strain evidence="1 2">Sa2BVA9</strain>
    </source>
</reference>
<dbReference type="RefSeq" id="WP_191805318.1">
    <property type="nucleotide sequence ID" value="NZ_JACSQL010000053.1"/>
</dbReference>
<sequence>MQTCGYCGSAVEPVGKGLYCLFCDMEVYRDEVQENGMRRPLRAEKVVFLSAAERPTQELMEKDSYYLTLLLKLVRNERKRTYNLLRVVNKGAELQPGKFKSGQNEGAKNYQYWTRKAWIIENILRDRVGYYPIKITDNMLNSIIEQMEESNQKPMTFSPK</sequence>
<comment type="caution">
    <text evidence="1">The sequence shown here is derived from an EMBL/GenBank/DDBJ whole genome shotgun (WGS) entry which is preliminary data.</text>
</comment>
<evidence type="ECO:0000313" key="2">
    <source>
        <dbReference type="Proteomes" id="UP000608071"/>
    </source>
</evidence>
<evidence type="ECO:0000313" key="1">
    <source>
        <dbReference type="EMBL" id="MBD7971413.1"/>
    </source>
</evidence>
<organism evidence="1 2">
    <name type="scientific">Paenibacillus gallinarum</name>
    <dbReference type="NCBI Taxonomy" id="2762232"/>
    <lineage>
        <taxon>Bacteria</taxon>
        <taxon>Bacillati</taxon>
        <taxon>Bacillota</taxon>
        <taxon>Bacilli</taxon>
        <taxon>Bacillales</taxon>
        <taxon>Paenibacillaceae</taxon>
        <taxon>Paenibacillus</taxon>
    </lineage>
</organism>
<name>A0ABR8T775_9BACL</name>
<gene>
    <name evidence="1" type="ORF">H9647_25485</name>
</gene>
<dbReference type="Proteomes" id="UP000608071">
    <property type="component" value="Unassembled WGS sequence"/>
</dbReference>
<dbReference type="EMBL" id="JACSQL010000053">
    <property type="protein sequence ID" value="MBD7971413.1"/>
    <property type="molecule type" value="Genomic_DNA"/>
</dbReference>